<keyword evidence="1" id="KW-0812">Transmembrane</keyword>
<dbReference type="EMBL" id="NPMS01000001">
    <property type="protein sequence ID" value="OZU89891.1"/>
    <property type="molecule type" value="Genomic_DNA"/>
</dbReference>
<evidence type="ECO:0000313" key="2">
    <source>
        <dbReference type="EMBL" id="OZU89891.1"/>
    </source>
</evidence>
<dbReference type="Proteomes" id="UP000216498">
    <property type="component" value="Unassembled WGS sequence"/>
</dbReference>
<name>A0A265NDK3_9BACI</name>
<dbReference type="RefSeq" id="WP_094883492.1">
    <property type="nucleotide sequence ID" value="NZ_NPMS01000001.1"/>
</dbReference>
<feature type="transmembrane region" description="Helical" evidence="1">
    <location>
        <begin position="7"/>
        <end position="30"/>
    </location>
</feature>
<organism evidence="2 3">
    <name type="scientific">Virgibacillus indicus</name>
    <dbReference type="NCBI Taxonomy" id="2024554"/>
    <lineage>
        <taxon>Bacteria</taxon>
        <taxon>Bacillati</taxon>
        <taxon>Bacillota</taxon>
        <taxon>Bacilli</taxon>
        <taxon>Bacillales</taxon>
        <taxon>Bacillaceae</taxon>
        <taxon>Virgibacillus</taxon>
    </lineage>
</organism>
<proteinExistence type="predicted"/>
<evidence type="ECO:0000256" key="1">
    <source>
        <dbReference type="SAM" id="Phobius"/>
    </source>
</evidence>
<keyword evidence="1" id="KW-0472">Membrane</keyword>
<reference evidence="2 3" key="1">
    <citation type="submission" date="2017-08" db="EMBL/GenBank/DDBJ databases">
        <title>Virgibacillus indicus sp. nov. and Virgibacillus profoundi sp. nov, two moderately halophilic bacteria isolated from marine sediment by using the Microfluidic Streak Plate.</title>
        <authorList>
            <person name="Xu B."/>
            <person name="Hu B."/>
            <person name="Wang J."/>
            <person name="Zhu Y."/>
            <person name="Huang L."/>
            <person name="Du W."/>
            <person name="Huang Y."/>
        </authorList>
    </citation>
    <scope>NUCLEOTIDE SEQUENCE [LARGE SCALE GENOMIC DNA]</scope>
    <source>
        <strain evidence="2 3">IO3-P2-C2</strain>
    </source>
</reference>
<keyword evidence="3" id="KW-1185">Reference proteome</keyword>
<evidence type="ECO:0000313" key="3">
    <source>
        <dbReference type="Proteomes" id="UP000216498"/>
    </source>
</evidence>
<gene>
    <name evidence="2" type="ORF">CIL03_01760</name>
</gene>
<feature type="transmembrane region" description="Helical" evidence="1">
    <location>
        <begin position="50"/>
        <end position="70"/>
    </location>
</feature>
<dbReference type="AlphaFoldDB" id="A0A265NDK3"/>
<protein>
    <submittedName>
        <fullName evidence="2">Uncharacterized protein</fullName>
    </submittedName>
</protein>
<keyword evidence="1" id="KW-1133">Transmembrane helix</keyword>
<comment type="caution">
    <text evidence="2">The sequence shown here is derived from an EMBL/GenBank/DDBJ whole genome shotgun (WGS) entry which is preliminary data.</text>
</comment>
<sequence length="83" mass="9087">MSDVFSVIFEFLSNIFTTVVEFLLTAAFWAVDKLSVLLINLGIADSKTSAIVISIIIVFVIFIILFAIFIGSGRKTGGSMYDD</sequence>
<accession>A0A265NDK3</accession>